<dbReference type="KEGG" id="csol:105364690"/>
<evidence type="ECO:0000313" key="4">
    <source>
        <dbReference type="RefSeq" id="XP_011500983.1"/>
    </source>
</evidence>
<keyword evidence="1" id="KW-0472">Membrane</keyword>
<sequence length="229" mass="26136">MAWLPAIAITSFGFLVISSATWIEIPQFSDQRKIYKDPVSHGFVFKEFNELLTINDANGELTTTIDSMEPEIISLSTNSSNSSQYLNEHIDKELLHYLPINLFKQVHKTLQSQPPTLKGKIRFLKVFEHALLNKIGTRLNAVLTPSRISRETRDHYDIDDRDEKIGFPSLEGALMAISFLTFAVYLIRLVMMLFKHAGTIGIAPIIIGRKKRSNDDVNEERIRILSYLD</sequence>
<evidence type="ECO:0000313" key="3">
    <source>
        <dbReference type="Proteomes" id="UP000695007"/>
    </source>
</evidence>
<keyword evidence="2" id="KW-0732">Signal</keyword>
<keyword evidence="1" id="KW-1133">Transmembrane helix</keyword>
<gene>
    <name evidence="4" type="primary">LOC105364690</name>
</gene>
<dbReference type="GeneID" id="105364690"/>
<proteinExistence type="predicted"/>
<keyword evidence="1" id="KW-0812">Transmembrane</keyword>
<dbReference type="AlphaFoldDB" id="A0AAJ7DYE8"/>
<accession>A0AAJ7DYE8</accession>
<evidence type="ECO:0000256" key="1">
    <source>
        <dbReference type="SAM" id="Phobius"/>
    </source>
</evidence>
<feature type="signal peptide" evidence="2">
    <location>
        <begin position="1"/>
        <end position="20"/>
    </location>
</feature>
<evidence type="ECO:0000256" key="2">
    <source>
        <dbReference type="SAM" id="SignalP"/>
    </source>
</evidence>
<dbReference type="Proteomes" id="UP000695007">
    <property type="component" value="Unplaced"/>
</dbReference>
<protein>
    <submittedName>
        <fullName evidence="4">Uncharacterized protein LOC105364690</fullName>
    </submittedName>
</protein>
<feature type="chain" id="PRO_5042500431" evidence="2">
    <location>
        <begin position="21"/>
        <end position="229"/>
    </location>
</feature>
<feature type="transmembrane region" description="Helical" evidence="1">
    <location>
        <begin position="173"/>
        <end position="194"/>
    </location>
</feature>
<reference evidence="4" key="1">
    <citation type="submission" date="2025-08" db="UniProtKB">
        <authorList>
            <consortium name="RefSeq"/>
        </authorList>
    </citation>
    <scope>IDENTIFICATION</scope>
</reference>
<dbReference type="RefSeq" id="XP_011500983.1">
    <property type="nucleotide sequence ID" value="XM_011502681.1"/>
</dbReference>
<organism evidence="3 4">
    <name type="scientific">Ceratosolen solmsi marchali</name>
    <dbReference type="NCBI Taxonomy" id="326594"/>
    <lineage>
        <taxon>Eukaryota</taxon>
        <taxon>Metazoa</taxon>
        <taxon>Ecdysozoa</taxon>
        <taxon>Arthropoda</taxon>
        <taxon>Hexapoda</taxon>
        <taxon>Insecta</taxon>
        <taxon>Pterygota</taxon>
        <taxon>Neoptera</taxon>
        <taxon>Endopterygota</taxon>
        <taxon>Hymenoptera</taxon>
        <taxon>Apocrita</taxon>
        <taxon>Proctotrupomorpha</taxon>
        <taxon>Chalcidoidea</taxon>
        <taxon>Agaonidae</taxon>
        <taxon>Agaoninae</taxon>
        <taxon>Ceratosolen</taxon>
    </lineage>
</organism>
<keyword evidence="3" id="KW-1185">Reference proteome</keyword>
<name>A0AAJ7DYE8_9HYME</name>